<dbReference type="InterPro" id="IPR035892">
    <property type="entry name" value="C2_domain_sf"/>
</dbReference>
<keyword evidence="4" id="KW-0479">Metal-binding</keyword>
<dbReference type="GO" id="GO:0006869">
    <property type="term" value="P:lipid transport"/>
    <property type="evidence" value="ECO:0007669"/>
    <property type="project" value="UniProtKB-KW"/>
</dbReference>
<dbReference type="GO" id="GO:0005544">
    <property type="term" value="F:calcium-dependent phospholipid binding"/>
    <property type="evidence" value="ECO:0007669"/>
    <property type="project" value="TreeGrafter"/>
</dbReference>
<feature type="region of interest" description="Disordered" evidence="11">
    <location>
        <begin position="700"/>
        <end position="810"/>
    </location>
</feature>
<keyword evidence="10" id="KW-0472">Membrane</keyword>
<feature type="domain" description="C2" evidence="12">
    <location>
        <begin position="556"/>
        <end position="678"/>
    </location>
</feature>
<dbReference type="OrthoDB" id="1029639at2759"/>
<feature type="region of interest" description="Disordered" evidence="11">
    <location>
        <begin position="109"/>
        <end position="136"/>
    </location>
</feature>
<evidence type="ECO:0000256" key="5">
    <source>
        <dbReference type="ARBA" id="ARBA00022737"/>
    </source>
</evidence>
<reference evidence="14" key="1">
    <citation type="submission" date="2021-11" db="EMBL/GenBank/DDBJ databases">
        <authorList>
            <person name="Schell T."/>
        </authorList>
    </citation>
    <scope>NUCLEOTIDE SEQUENCE</scope>
    <source>
        <strain evidence="14">M5</strain>
    </source>
</reference>
<dbReference type="InterPro" id="IPR051634">
    <property type="entry name" value="Extended_Synaptotagmin"/>
</dbReference>
<dbReference type="GO" id="GO:0061817">
    <property type="term" value="P:endoplasmic reticulum-plasma membrane tethering"/>
    <property type="evidence" value="ECO:0007669"/>
    <property type="project" value="InterPro"/>
</dbReference>
<proteinExistence type="predicted"/>
<dbReference type="FunFam" id="2.60.40.150:FF:000155">
    <property type="entry name" value="extended synaptotagmin-2 isoform X1"/>
    <property type="match status" value="1"/>
</dbReference>
<dbReference type="GO" id="GO:0005789">
    <property type="term" value="C:endoplasmic reticulum membrane"/>
    <property type="evidence" value="ECO:0007669"/>
    <property type="project" value="TreeGrafter"/>
</dbReference>
<keyword evidence="3" id="KW-0812">Transmembrane</keyword>
<feature type="domain" description="SMP-LTD" evidence="13">
    <location>
        <begin position="224"/>
        <end position="403"/>
    </location>
</feature>
<dbReference type="Gene3D" id="2.60.40.150">
    <property type="entry name" value="C2 domain"/>
    <property type="match status" value="3"/>
</dbReference>
<dbReference type="CDD" id="cd21670">
    <property type="entry name" value="SMP_ESyt"/>
    <property type="match status" value="1"/>
</dbReference>
<protein>
    <recommendedName>
        <fullName evidence="16">Extended synaptotagmin-2</fullName>
    </recommendedName>
</protein>
<evidence type="ECO:0000313" key="14">
    <source>
        <dbReference type="EMBL" id="CAH0109062.1"/>
    </source>
</evidence>
<sequence>MLDCLCVESFSNEPPLTSPWQPVLTSKVSKQAEKTFPSNAVRIDGASLQCSGTVRVRRSARQVSDFKTFSILQALTIFVKFSYQQTQIGNNITKKMTDTKSSDDVIVSHEMPSSASKTPSPEKEIVPVNQKKKKPPPTISKSLVGLCKIAAKHLPLVVGVYAMGYFNFSIAWILGIVGITAATDQWRKERNYRMSTARASAIYDDKDVIMARVSDLPSWVFFPDFDRAEWLNKILKQVWPNVGHYVRNIILEAVQPGIRESLKAYKLGGFKMDKISLGTMPFRVGGVKVYDKNVSRNEIVMDMDICYAGDCDIRFSIKGLKGGIKDFQMSGMLRVIMKPLISQIPLFGGIQIFFLNSPSVDFNLIGVVDVLDMPGLNGILRRVIIEQIGAFLVLPNKLSFTLSDVVSPIVVKIPEPSGVLRVRVIEAKQLMKMDRVLGIGKSDPYAIITVGSQEFRTKTIYNTVNPKWDFYCEAKVESLRAQNCFIQVWDYDAGFPGIQNDDYLGRATIDIYSIAKAGKKDMWVTLEDVKSGMIHLELTWFSLMDDPVMLKMLRLSISLVFQHAAETQSMGLSSALLIVYVDSATSLPSARTSSKPDPYVVVTAGNRSEQTSARMRTCDPTWEQALVFLICNPESDDLYLKVMDQKTGGELGMEKITLVSLLTLPNMELSHQPLSLKNSGPESKLIVSIRLKVMVPGQPMEGNESILDTGDFATELPSTPPPPMHSADSVKAKSEPKSEVSGGNDMQTSASVSHAASDTISLSGRSERTSSLDKSMSSSTNTLVSAAKLSHDRESNSSIRRRQKGGLPPGVVSQVQLTLRYSSQRQRLIIVVHKVSQLPGGDQPDPPDPYVKLYLLPDRSTNSKRKTEIVKDTVNPVFDETFEYTVAPIDLPSRELEVSVINRKGRFARSPLMCSCVIILGHHDLTQAVTQWFDMKPLE</sequence>
<evidence type="ECO:0000256" key="4">
    <source>
        <dbReference type="ARBA" id="ARBA00022723"/>
    </source>
</evidence>
<keyword evidence="7" id="KW-1133">Transmembrane helix</keyword>
<dbReference type="GO" id="GO:0031210">
    <property type="term" value="F:phosphatidylcholine binding"/>
    <property type="evidence" value="ECO:0007669"/>
    <property type="project" value="TreeGrafter"/>
</dbReference>
<evidence type="ECO:0000259" key="13">
    <source>
        <dbReference type="PROSITE" id="PS51847"/>
    </source>
</evidence>
<dbReference type="SMART" id="SM00239">
    <property type="entry name" value="C2"/>
    <property type="match status" value="3"/>
</dbReference>
<evidence type="ECO:0000256" key="1">
    <source>
        <dbReference type="ARBA" id="ARBA00004370"/>
    </source>
</evidence>
<evidence type="ECO:0000313" key="15">
    <source>
        <dbReference type="Proteomes" id="UP000789390"/>
    </source>
</evidence>
<keyword evidence="15" id="KW-1185">Reference proteome</keyword>
<dbReference type="SUPFAM" id="SSF49562">
    <property type="entry name" value="C2 domain (Calcium/lipid-binding domain, CaLB)"/>
    <property type="match status" value="3"/>
</dbReference>
<dbReference type="InterPro" id="IPR000008">
    <property type="entry name" value="C2_dom"/>
</dbReference>
<accession>A0A8J2S0G4</accession>
<feature type="compositionally biased region" description="Basic and acidic residues" evidence="11">
    <location>
        <begin position="728"/>
        <end position="738"/>
    </location>
</feature>
<feature type="domain" description="C2" evidence="12">
    <location>
        <begin position="394"/>
        <end position="524"/>
    </location>
</feature>
<dbReference type="PROSITE" id="PS50004">
    <property type="entry name" value="C2"/>
    <property type="match status" value="3"/>
</dbReference>
<evidence type="ECO:0000256" key="10">
    <source>
        <dbReference type="ARBA" id="ARBA00023136"/>
    </source>
</evidence>
<dbReference type="InterPro" id="IPR031468">
    <property type="entry name" value="SMP_LBD"/>
</dbReference>
<dbReference type="Pfam" id="PF00168">
    <property type="entry name" value="C2"/>
    <property type="match status" value="3"/>
</dbReference>
<dbReference type="FunFam" id="2.60.40.150:FF:000158">
    <property type="entry name" value="extended synaptotagmin-2 isoform X4"/>
    <property type="match status" value="1"/>
</dbReference>
<evidence type="ECO:0000256" key="3">
    <source>
        <dbReference type="ARBA" id="ARBA00022692"/>
    </source>
</evidence>
<dbReference type="InterPro" id="IPR037752">
    <property type="entry name" value="C2C_KIAA1228"/>
</dbReference>
<keyword evidence="8" id="KW-0445">Lipid transport</keyword>
<keyword evidence="2" id="KW-0813">Transport</keyword>
<keyword evidence="9" id="KW-0446">Lipid-binding</keyword>
<dbReference type="GO" id="GO:0008429">
    <property type="term" value="F:phosphatidylethanolamine binding"/>
    <property type="evidence" value="ECO:0007669"/>
    <property type="project" value="TreeGrafter"/>
</dbReference>
<name>A0A8J2S0G4_9CRUS</name>
<dbReference type="Proteomes" id="UP000789390">
    <property type="component" value="Unassembled WGS sequence"/>
</dbReference>
<dbReference type="PROSITE" id="PS51847">
    <property type="entry name" value="SMP"/>
    <property type="match status" value="1"/>
</dbReference>
<feature type="compositionally biased region" description="Polar residues" evidence="11">
    <location>
        <begin position="744"/>
        <end position="764"/>
    </location>
</feature>
<dbReference type="CDD" id="cd04030">
    <property type="entry name" value="C2C_KIAA1228"/>
    <property type="match status" value="1"/>
</dbReference>
<evidence type="ECO:0000259" key="12">
    <source>
        <dbReference type="PROSITE" id="PS50004"/>
    </source>
</evidence>
<comment type="subcellular location">
    <subcellularLocation>
        <location evidence="1">Membrane</location>
    </subcellularLocation>
</comment>
<dbReference type="GO" id="GO:0005509">
    <property type="term" value="F:calcium ion binding"/>
    <property type="evidence" value="ECO:0007669"/>
    <property type="project" value="TreeGrafter"/>
</dbReference>
<keyword evidence="5" id="KW-0677">Repeat</keyword>
<gene>
    <name evidence="14" type="ORF">DGAL_LOCUS12523</name>
</gene>
<evidence type="ECO:0000256" key="2">
    <source>
        <dbReference type="ARBA" id="ARBA00022448"/>
    </source>
</evidence>
<evidence type="ECO:0000256" key="6">
    <source>
        <dbReference type="ARBA" id="ARBA00022837"/>
    </source>
</evidence>
<evidence type="ECO:0000256" key="8">
    <source>
        <dbReference type="ARBA" id="ARBA00023055"/>
    </source>
</evidence>
<feature type="domain" description="C2" evidence="12">
    <location>
        <begin position="811"/>
        <end position="933"/>
    </location>
</feature>
<dbReference type="PANTHER" id="PTHR45761">
    <property type="entry name" value="EXTENDED SYNAPTOTAGMIN-LIKE PROTEIN 2, ISOFORM C"/>
    <property type="match status" value="1"/>
</dbReference>
<evidence type="ECO:0000256" key="11">
    <source>
        <dbReference type="SAM" id="MobiDB-lite"/>
    </source>
</evidence>
<dbReference type="AlphaFoldDB" id="A0A8J2S0G4"/>
<dbReference type="EMBL" id="CAKKLH010000290">
    <property type="protein sequence ID" value="CAH0109062.1"/>
    <property type="molecule type" value="Genomic_DNA"/>
</dbReference>
<dbReference type="Pfam" id="PF17047">
    <property type="entry name" value="SMP_LBD"/>
    <property type="match status" value="1"/>
</dbReference>
<evidence type="ECO:0000256" key="7">
    <source>
        <dbReference type="ARBA" id="ARBA00022989"/>
    </source>
</evidence>
<dbReference type="GO" id="GO:0035091">
    <property type="term" value="F:phosphatidylinositol binding"/>
    <property type="evidence" value="ECO:0007669"/>
    <property type="project" value="TreeGrafter"/>
</dbReference>
<dbReference type="InterPro" id="IPR037749">
    <property type="entry name" value="Ext_Synaptotagmin_C2B"/>
</dbReference>
<organism evidence="14 15">
    <name type="scientific">Daphnia galeata</name>
    <dbReference type="NCBI Taxonomy" id="27404"/>
    <lineage>
        <taxon>Eukaryota</taxon>
        <taxon>Metazoa</taxon>
        <taxon>Ecdysozoa</taxon>
        <taxon>Arthropoda</taxon>
        <taxon>Crustacea</taxon>
        <taxon>Branchiopoda</taxon>
        <taxon>Diplostraca</taxon>
        <taxon>Cladocera</taxon>
        <taxon>Anomopoda</taxon>
        <taxon>Daphniidae</taxon>
        <taxon>Daphnia</taxon>
    </lineage>
</organism>
<keyword evidence="6" id="KW-0106">Calcium</keyword>
<evidence type="ECO:0008006" key="16">
    <source>
        <dbReference type="Google" id="ProtNLM"/>
    </source>
</evidence>
<dbReference type="InterPro" id="IPR039010">
    <property type="entry name" value="Synaptotagmin_SMP"/>
</dbReference>
<dbReference type="CDD" id="cd04050">
    <property type="entry name" value="C2B_Synaptotagmin-like"/>
    <property type="match status" value="1"/>
</dbReference>
<comment type="caution">
    <text evidence="14">The sequence shown here is derived from an EMBL/GenBank/DDBJ whole genome shotgun (WGS) entry which is preliminary data.</text>
</comment>
<dbReference type="PANTHER" id="PTHR45761:SF1">
    <property type="entry name" value="EXTENDED SYNAPTOTAGMIN-LIKE PROTEIN 2, ISOFORM C"/>
    <property type="match status" value="1"/>
</dbReference>
<evidence type="ECO:0000256" key="9">
    <source>
        <dbReference type="ARBA" id="ARBA00023121"/>
    </source>
</evidence>
<dbReference type="FunFam" id="2.60.40.150:FF:000093">
    <property type="entry name" value="Extended synaptotagmin 3"/>
    <property type="match status" value="1"/>
</dbReference>